<dbReference type="Proteomes" id="UP001162992">
    <property type="component" value="Chromosome 20"/>
</dbReference>
<gene>
    <name evidence="1" type="ORF">O6H91_20G037900</name>
</gene>
<protein>
    <submittedName>
        <fullName evidence="1">Uncharacterized protein</fullName>
    </submittedName>
</protein>
<evidence type="ECO:0000313" key="1">
    <source>
        <dbReference type="EMBL" id="KAJ7519430.1"/>
    </source>
</evidence>
<proteinExistence type="predicted"/>
<keyword evidence="2" id="KW-1185">Reference proteome</keyword>
<reference evidence="2" key="1">
    <citation type="journal article" date="2024" name="Proc. Natl. Acad. Sci. U.S.A.">
        <title>Extraordinary preservation of gene collinearity over three hundred million years revealed in homosporous lycophytes.</title>
        <authorList>
            <person name="Li C."/>
            <person name="Wickell D."/>
            <person name="Kuo L.Y."/>
            <person name="Chen X."/>
            <person name="Nie B."/>
            <person name="Liao X."/>
            <person name="Peng D."/>
            <person name="Ji J."/>
            <person name="Jenkins J."/>
            <person name="Williams M."/>
            <person name="Shu S."/>
            <person name="Plott C."/>
            <person name="Barry K."/>
            <person name="Rajasekar S."/>
            <person name="Grimwood J."/>
            <person name="Han X."/>
            <person name="Sun S."/>
            <person name="Hou Z."/>
            <person name="He W."/>
            <person name="Dai G."/>
            <person name="Sun C."/>
            <person name="Schmutz J."/>
            <person name="Leebens-Mack J.H."/>
            <person name="Li F.W."/>
            <person name="Wang L."/>
        </authorList>
    </citation>
    <scope>NUCLEOTIDE SEQUENCE [LARGE SCALE GENOMIC DNA]</scope>
    <source>
        <strain evidence="2">cv. PW_Plant_1</strain>
    </source>
</reference>
<accession>A0ACC2APF4</accession>
<organism evidence="1 2">
    <name type="scientific">Diphasiastrum complanatum</name>
    <name type="common">Issler's clubmoss</name>
    <name type="synonym">Lycopodium complanatum</name>
    <dbReference type="NCBI Taxonomy" id="34168"/>
    <lineage>
        <taxon>Eukaryota</taxon>
        <taxon>Viridiplantae</taxon>
        <taxon>Streptophyta</taxon>
        <taxon>Embryophyta</taxon>
        <taxon>Tracheophyta</taxon>
        <taxon>Lycopodiopsida</taxon>
        <taxon>Lycopodiales</taxon>
        <taxon>Lycopodiaceae</taxon>
        <taxon>Lycopodioideae</taxon>
        <taxon>Diphasiastrum</taxon>
    </lineage>
</organism>
<name>A0ACC2APF4_DIPCM</name>
<dbReference type="EMBL" id="CM055111">
    <property type="protein sequence ID" value="KAJ7519430.1"/>
    <property type="molecule type" value="Genomic_DNA"/>
</dbReference>
<comment type="caution">
    <text evidence="1">The sequence shown here is derived from an EMBL/GenBank/DDBJ whole genome shotgun (WGS) entry which is preliminary data.</text>
</comment>
<sequence length="526" mass="59051">MHTFRSTDVTASINVSHFSSHLVWAMLAMALTCWVYVLKQRRRRGLLPPGPCSIPVLGNLHQLGVLFHQALHELSKKYGPLMYLRLGSIPFVVVSSSKMAREVLKVHDLAFASRPRTTAVEYLQYDGANIVFAPYGADWRLKRKVCTLELLTSKRLQQHKSVRMEEICVLLKSIYEDSSITSGSTVNVSGKFGALGLNIVSRMMLNKRIAASVEHDAMDFKVVFDELLSMLGAVVFGDLIPYLAWFDPHGYKRSMKRIHQRLDSLLEGIIHEHEMQMHKPTEEGSKDLLHILLNLKSDGEGTNILSRTSIKGIVQDMLVGGSNTSSHTLNWAMAELLRNPTLLQKAQIEIATVVGHSRKVDECDISELKFLRAIVRETFRLHPALPMLVPRESLEPCEIAGYSIPRATRVFVNAWAIGRDPSVWPRPLEFNPERFLLESSHIDVLGHDFELLPFGSGRRGCPGIALGLCMVQHTLACLLHCFDWCLPQGQIPQQLDMQEAPGIVLAKAKDLIVVPTPREVAHLYIQ</sequence>
<evidence type="ECO:0000313" key="2">
    <source>
        <dbReference type="Proteomes" id="UP001162992"/>
    </source>
</evidence>